<keyword evidence="7" id="KW-1185">Reference proteome</keyword>
<protein>
    <submittedName>
        <fullName evidence="6">C-type cytochrome</fullName>
    </submittedName>
</protein>
<organism evidence="6 7">
    <name type="scientific">Negadavirga shengliensis</name>
    <dbReference type="NCBI Taxonomy" id="1389218"/>
    <lineage>
        <taxon>Bacteria</taxon>
        <taxon>Pseudomonadati</taxon>
        <taxon>Bacteroidota</taxon>
        <taxon>Cytophagia</taxon>
        <taxon>Cytophagales</taxon>
        <taxon>Cyclobacteriaceae</taxon>
        <taxon>Negadavirga</taxon>
    </lineage>
</organism>
<feature type="domain" description="Cytochrome c" evidence="5">
    <location>
        <begin position="19"/>
        <end position="113"/>
    </location>
</feature>
<accession>A0ABV9T6T3</accession>
<keyword evidence="1 4" id="KW-0349">Heme</keyword>
<dbReference type="InterPro" id="IPR036909">
    <property type="entry name" value="Cyt_c-like_dom_sf"/>
</dbReference>
<dbReference type="SUPFAM" id="SSF46626">
    <property type="entry name" value="Cytochrome c"/>
    <property type="match status" value="1"/>
</dbReference>
<name>A0ABV9T6T3_9BACT</name>
<dbReference type="EMBL" id="JBHSJJ010000018">
    <property type="protein sequence ID" value="MFC4874465.1"/>
    <property type="molecule type" value="Genomic_DNA"/>
</dbReference>
<evidence type="ECO:0000256" key="1">
    <source>
        <dbReference type="ARBA" id="ARBA00022617"/>
    </source>
</evidence>
<dbReference type="PROSITE" id="PS51007">
    <property type="entry name" value="CYTC"/>
    <property type="match status" value="1"/>
</dbReference>
<dbReference type="Pfam" id="PF00034">
    <property type="entry name" value="Cytochrom_C"/>
    <property type="match status" value="1"/>
</dbReference>
<evidence type="ECO:0000259" key="5">
    <source>
        <dbReference type="PROSITE" id="PS51007"/>
    </source>
</evidence>
<comment type="caution">
    <text evidence="6">The sequence shown here is derived from an EMBL/GenBank/DDBJ whole genome shotgun (WGS) entry which is preliminary data.</text>
</comment>
<reference evidence="7" key="1">
    <citation type="journal article" date="2019" name="Int. J. Syst. Evol. Microbiol.">
        <title>The Global Catalogue of Microorganisms (GCM) 10K type strain sequencing project: providing services to taxonomists for standard genome sequencing and annotation.</title>
        <authorList>
            <consortium name="The Broad Institute Genomics Platform"/>
            <consortium name="The Broad Institute Genome Sequencing Center for Infectious Disease"/>
            <person name="Wu L."/>
            <person name="Ma J."/>
        </authorList>
    </citation>
    <scope>NUCLEOTIDE SEQUENCE [LARGE SCALE GENOMIC DNA]</scope>
    <source>
        <strain evidence="7">CGMCC 4.7466</strain>
    </source>
</reference>
<dbReference type="RefSeq" id="WP_377068336.1">
    <property type="nucleotide sequence ID" value="NZ_JBHSJJ010000018.1"/>
</dbReference>
<gene>
    <name evidence="6" type="ORF">ACFPFU_22365</name>
</gene>
<dbReference type="InterPro" id="IPR009056">
    <property type="entry name" value="Cyt_c-like_dom"/>
</dbReference>
<sequence>MLKFRKIVQYAVTTSTPKESTAFGRYLATTCQSCHRQDLKGGAPMAPGYPPVPDISATGAPGKWSQAEFIATLRSGKTPEGKALRNEFMPWQNIAYFSDDELHAIRSYLLSVY</sequence>
<dbReference type="Gene3D" id="1.10.760.10">
    <property type="entry name" value="Cytochrome c-like domain"/>
    <property type="match status" value="1"/>
</dbReference>
<evidence type="ECO:0000313" key="6">
    <source>
        <dbReference type="EMBL" id="MFC4874465.1"/>
    </source>
</evidence>
<evidence type="ECO:0000256" key="2">
    <source>
        <dbReference type="ARBA" id="ARBA00022723"/>
    </source>
</evidence>
<evidence type="ECO:0000256" key="4">
    <source>
        <dbReference type="PROSITE-ProRule" id="PRU00433"/>
    </source>
</evidence>
<keyword evidence="2 4" id="KW-0479">Metal-binding</keyword>
<evidence type="ECO:0000313" key="7">
    <source>
        <dbReference type="Proteomes" id="UP001595818"/>
    </source>
</evidence>
<dbReference type="Proteomes" id="UP001595818">
    <property type="component" value="Unassembled WGS sequence"/>
</dbReference>
<evidence type="ECO:0000256" key="3">
    <source>
        <dbReference type="ARBA" id="ARBA00023004"/>
    </source>
</evidence>
<proteinExistence type="predicted"/>
<keyword evidence="3 4" id="KW-0408">Iron</keyword>